<keyword evidence="8 13" id="KW-1133">Transmembrane helix</keyword>
<feature type="transmembrane region" description="Helical" evidence="13">
    <location>
        <begin position="151"/>
        <end position="172"/>
    </location>
</feature>
<evidence type="ECO:0000256" key="2">
    <source>
        <dbReference type="ARBA" id="ARBA00022448"/>
    </source>
</evidence>
<evidence type="ECO:0000256" key="12">
    <source>
        <dbReference type="SAM" id="MobiDB-lite"/>
    </source>
</evidence>
<dbReference type="GO" id="GO:0008076">
    <property type="term" value="C:voltage-gated potassium channel complex"/>
    <property type="evidence" value="ECO:0007669"/>
    <property type="project" value="InterPro"/>
</dbReference>
<keyword evidence="7" id="KW-0630">Potassium</keyword>
<feature type="transmembrane region" description="Helical" evidence="13">
    <location>
        <begin position="266"/>
        <end position="287"/>
    </location>
</feature>
<keyword evidence="9" id="KW-0406">Ion transport</keyword>
<dbReference type="Gene3D" id="1.10.287.70">
    <property type="match status" value="1"/>
</dbReference>
<dbReference type="Gene3D" id="1.20.120.350">
    <property type="entry name" value="Voltage-gated potassium channels. Chain C"/>
    <property type="match status" value="1"/>
</dbReference>
<protein>
    <recommendedName>
        <fullName evidence="14">Ion transport domain-containing protein</fullName>
    </recommendedName>
</protein>
<feature type="region of interest" description="Disordered" evidence="12">
    <location>
        <begin position="332"/>
        <end position="387"/>
    </location>
</feature>
<dbReference type="InterPro" id="IPR005821">
    <property type="entry name" value="Ion_trans_dom"/>
</dbReference>
<dbReference type="Proteomes" id="UP000521943">
    <property type="component" value="Unassembled WGS sequence"/>
</dbReference>
<proteinExistence type="predicted"/>
<keyword evidence="4 13" id="KW-0812">Transmembrane</keyword>
<keyword evidence="10 13" id="KW-0472">Membrane</keyword>
<evidence type="ECO:0000256" key="10">
    <source>
        <dbReference type="ARBA" id="ARBA00023136"/>
    </source>
</evidence>
<dbReference type="PRINTS" id="PR00169">
    <property type="entry name" value="KCHANNEL"/>
</dbReference>
<evidence type="ECO:0000256" key="3">
    <source>
        <dbReference type="ARBA" id="ARBA00022538"/>
    </source>
</evidence>
<feature type="compositionally biased region" description="Low complexity" evidence="12">
    <location>
        <begin position="1"/>
        <end position="24"/>
    </location>
</feature>
<keyword evidence="16" id="KW-1185">Reference proteome</keyword>
<evidence type="ECO:0000256" key="4">
    <source>
        <dbReference type="ARBA" id="ARBA00022692"/>
    </source>
</evidence>
<accession>A0A8H6HLA9</accession>
<keyword evidence="6" id="KW-0851">Voltage-gated channel</keyword>
<sequence length="475" mass="52989">MAVGSPSSSSHSLTTLGPTLTGPTQHRPAPLDTSKFTTESPRPTPRDLYSLFPPNQGQTDDDVLLTIRPLWKRRLHELLEQPASSSAAFAVHMASTALIVLSAVITVLETVPSFHRVSNRVWFGMETGLVVVFTVEYVARVVCWSFSWSSLFRWVLSFYGIIDLLSVLPYYIELMLGQDTSVLFRFSILRMFRLLRVFRPFRYNHTILLTIEVMYLSVRRSQHALLAIGFFVVMILTVFSTLLYFAERGTWDEVMDTFINSDGDPTQFASIPAAAWFVIVTITTVGYGEITPRSFLGRLITLPILVFGLLLITLPSFVLGREFSLVWTQMTEDKDNHTSPNSTDDLPGTTYPPAPQPHLASTSRRPHTSTHPSTSFHSQPASHPHHIRASSYDPFLATPAPSTAVARDLSNLKLAQNQTELSRQIAELAEEVGRQGRLLGRLVEVLGEGERGLRGRGKRREGLEGEGGGGYEDER</sequence>
<evidence type="ECO:0000256" key="6">
    <source>
        <dbReference type="ARBA" id="ARBA00022882"/>
    </source>
</evidence>
<feature type="transmembrane region" description="Helical" evidence="13">
    <location>
        <begin position="225"/>
        <end position="246"/>
    </location>
</feature>
<reference evidence="15 16" key="1">
    <citation type="submission" date="2020-07" db="EMBL/GenBank/DDBJ databases">
        <title>Comparative genomics of pyrophilous fungi reveals a link between fire events and developmental genes.</title>
        <authorList>
            <consortium name="DOE Joint Genome Institute"/>
            <person name="Steindorff A.S."/>
            <person name="Carver A."/>
            <person name="Calhoun S."/>
            <person name="Stillman K."/>
            <person name="Liu H."/>
            <person name="Lipzen A."/>
            <person name="Pangilinan J."/>
            <person name="Labutti K."/>
            <person name="Bruns T.D."/>
            <person name="Grigoriev I.V."/>
        </authorList>
    </citation>
    <scope>NUCLEOTIDE SEQUENCE [LARGE SCALE GENOMIC DNA]</scope>
    <source>
        <strain evidence="15 16">CBS 144469</strain>
    </source>
</reference>
<evidence type="ECO:0000256" key="1">
    <source>
        <dbReference type="ARBA" id="ARBA00004141"/>
    </source>
</evidence>
<evidence type="ECO:0000256" key="7">
    <source>
        <dbReference type="ARBA" id="ARBA00022958"/>
    </source>
</evidence>
<comment type="caution">
    <text evidence="15">The sequence shown here is derived from an EMBL/GenBank/DDBJ whole genome shotgun (WGS) entry which is preliminary data.</text>
</comment>
<dbReference type="OrthoDB" id="415460at2759"/>
<gene>
    <name evidence="15" type="ORF">DFP72DRAFT_1174358</name>
</gene>
<dbReference type="InterPro" id="IPR028325">
    <property type="entry name" value="VG_K_chnl"/>
</dbReference>
<evidence type="ECO:0000256" key="13">
    <source>
        <dbReference type="SAM" id="Phobius"/>
    </source>
</evidence>
<feature type="transmembrane region" description="Helical" evidence="13">
    <location>
        <begin position="120"/>
        <end position="139"/>
    </location>
</feature>
<evidence type="ECO:0000259" key="14">
    <source>
        <dbReference type="Pfam" id="PF00520"/>
    </source>
</evidence>
<evidence type="ECO:0000313" key="15">
    <source>
        <dbReference type="EMBL" id="KAF6748302.1"/>
    </source>
</evidence>
<evidence type="ECO:0000256" key="11">
    <source>
        <dbReference type="ARBA" id="ARBA00023303"/>
    </source>
</evidence>
<dbReference type="GO" id="GO:0001508">
    <property type="term" value="P:action potential"/>
    <property type="evidence" value="ECO:0007669"/>
    <property type="project" value="TreeGrafter"/>
</dbReference>
<dbReference type="GO" id="GO:0005249">
    <property type="term" value="F:voltage-gated potassium channel activity"/>
    <property type="evidence" value="ECO:0007669"/>
    <property type="project" value="InterPro"/>
</dbReference>
<feature type="region of interest" description="Disordered" evidence="12">
    <location>
        <begin position="1"/>
        <end position="55"/>
    </location>
</feature>
<keyword evidence="11" id="KW-0407">Ion channel</keyword>
<evidence type="ECO:0000256" key="5">
    <source>
        <dbReference type="ARBA" id="ARBA00022826"/>
    </source>
</evidence>
<feature type="domain" description="Ion transport" evidence="14">
    <location>
        <begin position="90"/>
        <end position="316"/>
    </location>
</feature>
<dbReference type="AlphaFoldDB" id="A0A8H6HLA9"/>
<comment type="subcellular location">
    <subcellularLocation>
        <location evidence="1">Membrane</location>
        <topology evidence="1">Multi-pass membrane protein</topology>
    </subcellularLocation>
</comment>
<keyword evidence="2" id="KW-0813">Transport</keyword>
<name>A0A8H6HLA9_9AGAR</name>
<dbReference type="PANTHER" id="PTHR11537">
    <property type="entry name" value="VOLTAGE-GATED POTASSIUM CHANNEL"/>
    <property type="match status" value="1"/>
</dbReference>
<dbReference type="Pfam" id="PF00520">
    <property type="entry name" value="Ion_trans"/>
    <property type="match status" value="1"/>
</dbReference>
<dbReference type="SUPFAM" id="SSF81324">
    <property type="entry name" value="Voltage-gated potassium channels"/>
    <property type="match status" value="1"/>
</dbReference>
<feature type="compositionally biased region" description="Gly residues" evidence="12">
    <location>
        <begin position="465"/>
        <end position="475"/>
    </location>
</feature>
<feature type="transmembrane region" description="Helical" evidence="13">
    <location>
        <begin position="299"/>
        <end position="320"/>
    </location>
</feature>
<evidence type="ECO:0000313" key="16">
    <source>
        <dbReference type="Proteomes" id="UP000521943"/>
    </source>
</evidence>
<feature type="region of interest" description="Disordered" evidence="12">
    <location>
        <begin position="450"/>
        <end position="475"/>
    </location>
</feature>
<feature type="transmembrane region" description="Helical" evidence="13">
    <location>
        <begin position="87"/>
        <end position="108"/>
    </location>
</feature>
<evidence type="ECO:0000256" key="9">
    <source>
        <dbReference type="ARBA" id="ARBA00023065"/>
    </source>
</evidence>
<keyword evidence="5" id="KW-0631">Potassium channel</keyword>
<keyword evidence="3" id="KW-0633">Potassium transport</keyword>
<dbReference type="EMBL" id="JACGCI010000072">
    <property type="protein sequence ID" value="KAF6748302.1"/>
    <property type="molecule type" value="Genomic_DNA"/>
</dbReference>
<dbReference type="InterPro" id="IPR027359">
    <property type="entry name" value="Volt_channel_dom_sf"/>
</dbReference>
<evidence type="ECO:0000256" key="8">
    <source>
        <dbReference type="ARBA" id="ARBA00022989"/>
    </source>
</evidence>
<organism evidence="15 16">
    <name type="scientific">Ephemerocybe angulata</name>
    <dbReference type="NCBI Taxonomy" id="980116"/>
    <lineage>
        <taxon>Eukaryota</taxon>
        <taxon>Fungi</taxon>
        <taxon>Dikarya</taxon>
        <taxon>Basidiomycota</taxon>
        <taxon>Agaricomycotina</taxon>
        <taxon>Agaricomycetes</taxon>
        <taxon>Agaricomycetidae</taxon>
        <taxon>Agaricales</taxon>
        <taxon>Agaricineae</taxon>
        <taxon>Psathyrellaceae</taxon>
        <taxon>Ephemerocybe</taxon>
    </lineage>
</organism>
<dbReference type="PANTHER" id="PTHR11537:SF254">
    <property type="entry name" value="POTASSIUM VOLTAGE-GATED CHANNEL PROTEIN SHAB"/>
    <property type="match status" value="1"/>
</dbReference>